<dbReference type="WBParaSite" id="Pan_g5621.t1">
    <property type="protein sequence ID" value="Pan_g5621.t1"/>
    <property type="gene ID" value="Pan_g5621"/>
</dbReference>
<keyword evidence="2" id="KW-1185">Reference proteome</keyword>
<accession>A0A7E4W225</accession>
<dbReference type="Pfam" id="PF01823">
    <property type="entry name" value="MACPF"/>
    <property type="match status" value="1"/>
</dbReference>
<evidence type="ECO:0000313" key="3">
    <source>
        <dbReference type="WBParaSite" id="Pan_g5621.t1"/>
    </source>
</evidence>
<evidence type="ECO:0000313" key="2">
    <source>
        <dbReference type="Proteomes" id="UP000492821"/>
    </source>
</evidence>
<protein>
    <submittedName>
        <fullName evidence="3">MACPF domain-containing protein</fullName>
    </submittedName>
</protein>
<reference evidence="2" key="1">
    <citation type="journal article" date="2013" name="Genetics">
        <title>The draft genome and transcriptome of Panagrellus redivivus are shaped by the harsh demands of a free-living lifestyle.</title>
        <authorList>
            <person name="Srinivasan J."/>
            <person name="Dillman A.R."/>
            <person name="Macchietto M.G."/>
            <person name="Heikkinen L."/>
            <person name="Lakso M."/>
            <person name="Fracchia K.M."/>
            <person name="Antoshechkin I."/>
            <person name="Mortazavi A."/>
            <person name="Wong G."/>
            <person name="Sternberg P.W."/>
        </authorList>
    </citation>
    <scope>NUCLEOTIDE SEQUENCE [LARGE SCALE GENOMIC DNA]</scope>
    <source>
        <strain evidence="2">MT8872</strain>
    </source>
</reference>
<organism evidence="2 3">
    <name type="scientific">Panagrellus redivivus</name>
    <name type="common">Microworm</name>
    <dbReference type="NCBI Taxonomy" id="6233"/>
    <lineage>
        <taxon>Eukaryota</taxon>
        <taxon>Metazoa</taxon>
        <taxon>Ecdysozoa</taxon>
        <taxon>Nematoda</taxon>
        <taxon>Chromadorea</taxon>
        <taxon>Rhabditida</taxon>
        <taxon>Tylenchina</taxon>
        <taxon>Panagrolaimomorpha</taxon>
        <taxon>Panagrolaimoidea</taxon>
        <taxon>Panagrolaimidae</taxon>
        <taxon>Panagrellus</taxon>
    </lineage>
</organism>
<proteinExistence type="predicted"/>
<evidence type="ECO:0000259" key="1">
    <source>
        <dbReference type="Pfam" id="PF01823"/>
    </source>
</evidence>
<reference evidence="3" key="2">
    <citation type="submission" date="2020-10" db="UniProtKB">
        <authorList>
            <consortium name="WormBaseParasite"/>
        </authorList>
    </citation>
    <scope>IDENTIFICATION</scope>
</reference>
<dbReference type="InterPro" id="IPR020864">
    <property type="entry name" value="MACPF"/>
</dbReference>
<dbReference type="AlphaFoldDB" id="A0A7E4W225"/>
<dbReference type="Proteomes" id="UP000492821">
    <property type="component" value="Unassembled WGS sequence"/>
</dbReference>
<sequence length="237" mass="26841">MSIFDESYEDCKCPPGSFFIAPDNCNTTVLSSGGVFVTADVYTSFRDYMLNSSSRVGGLNSSFSANIAGTFRPTLREMKVNLDKMKNVLILAVATYENYKITAHYLSFNKEFHTRLEIVVQAVRQGFLRNARYLIEELYHDYGTDVVTSVILGVRFERQAVVSSSTIMYANKTVEKLKKSVIAEMENNLQSSNVNRYELKANESNYIETDSVHIWGGPDFEAFASQKNEVCYRLELV</sequence>
<name>A0A7E4W225_PANRE</name>
<feature type="domain" description="MACPF" evidence="1">
    <location>
        <begin position="81"/>
        <end position="219"/>
    </location>
</feature>